<evidence type="ECO:0000313" key="1">
    <source>
        <dbReference type="EMBL" id="KAF1926340.1"/>
    </source>
</evidence>
<sequence length="115" mass="12951">MTQHGAELLETNGNDLDAGNACDGDWRRYAQLVDTIYRWRKLFRTQRGTYGIGPECMLEGDVIAALFKGTTPCALRSTEGGFLCLGPVYIHALVDGTYFENLRAEERDEQEFILI</sequence>
<keyword evidence="2" id="KW-1185">Reference proteome</keyword>
<protein>
    <recommendedName>
        <fullName evidence="3">Heterokaryon incompatibility domain-containing protein</fullName>
    </recommendedName>
</protein>
<name>A0A6A5RGD8_9PLEO</name>
<dbReference type="EMBL" id="ML978977">
    <property type="protein sequence ID" value="KAF1926340.1"/>
    <property type="molecule type" value="Genomic_DNA"/>
</dbReference>
<dbReference type="Proteomes" id="UP000800082">
    <property type="component" value="Unassembled WGS sequence"/>
</dbReference>
<dbReference type="OrthoDB" id="5386682at2759"/>
<dbReference type="RefSeq" id="XP_033446592.1">
    <property type="nucleotide sequence ID" value="XM_033588249.1"/>
</dbReference>
<proteinExistence type="predicted"/>
<dbReference type="AlphaFoldDB" id="A0A6A5RGD8"/>
<evidence type="ECO:0000313" key="2">
    <source>
        <dbReference type="Proteomes" id="UP000800082"/>
    </source>
</evidence>
<organism evidence="1 2">
    <name type="scientific">Didymella exigua CBS 183.55</name>
    <dbReference type="NCBI Taxonomy" id="1150837"/>
    <lineage>
        <taxon>Eukaryota</taxon>
        <taxon>Fungi</taxon>
        <taxon>Dikarya</taxon>
        <taxon>Ascomycota</taxon>
        <taxon>Pezizomycotina</taxon>
        <taxon>Dothideomycetes</taxon>
        <taxon>Pleosporomycetidae</taxon>
        <taxon>Pleosporales</taxon>
        <taxon>Pleosporineae</taxon>
        <taxon>Didymellaceae</taxon>
        <taxon>Didymella</taxon>
    </lineage>
</organism>
<evidence type="ECO:0008006" key="3">
    <source>
        <dbReference type="Google" id="ProtNLM"/>
    </source>
</evidence>
<dbReference type="GeneID" id="54345896"/>
<gene>
    <name evidence="1" type="ORF">M421DRAFT_214275</name>
</gene>
<reference evidence="1" key="1">
    <citation type="journal article" date="2020" name="Stud. Mycol.">
        <title>101 Dothideomycetes genomes: a test case for predicting lifestyles and emergence of pathogens.</title>
        <authorList>
            <person name="Haridas S."/>
            <person name="Albert R."/>
            <person name="Binder M."/>
            <person name="Bloem J."/>
            <person name="Labutti K."/>
            <person name="Salamov A."/>
            <person name="Andreopoulos B."/>
            <person name="Baker S."/>
            <person name="Barry K."/>
            <person name="Bills G."/>
            <person name="Bluhm B."/>
            <person name="Cannon C."/>
            <person name="Castanera R."/>
            <person name="Culley D."/>
            <person name="Daum C."/>
            <person name="Ezra D."/>
            <person name="Gonzalez J."/>
            <person name="Henrissat B."/>
            <person name="Kuo A."/>
            <person name="Liang C."/>
            <person name="Lipzen A."/>
            <person name="Lutzoni F."/>
            <person name="Magnuson J."/>
            <person name="Mondo S."/>
            <person name="Nolan M."/>
            <person name="Ohm R."/>
            <person name="Pangilinan J."/>
            <person name="Park H.-J."/>
            <person name="Ramirez L."/>
            <person name="Alfaro M."/>
            <person name="Sun H."/>
            <person name="Tritt A."/>
            <person name="Yoshinaga Y."/>
            <person name="Zwiers L.-H."/>
            <person name="Turgeon B."/>
            <person name="Goodwin S."/>
            <person name="Spatafora J."/>
            <person name="Crous P."/>
            <person name="Grigoriev I."/>
        </authorList>
    </citation>
    <scope>NUCLEOTIDE SEQUENCE</scope>
    <source>
        <strain evidence="1">CBS 183.55</strain>
    </source>
</reference>
<accession>A0A6A5RGD8</accession>